<keyword evidence="1" id="KW-0547">Nucleotide-binding</keyword>
<reference evidence="3 4" key="1">
    <citation type="journal article" date="2017" name="Front. Microbiol.">
        <title>Strong Genomic and Phenotypic Heterogeneity in the Aeromonas sobria Species Complex.</title>
        <authorList>
            <person name="Gauthier J."/>
            <person name="Vincent A.T."/>
            <person name="Charette S.J."/>
            <person name="Derome N."/>
        </authorList>
    </citation>
    <scope>NUCLEOTIDE SEQUENCE [LARGE SCALE GENOMIC DNA]</scope>
    <source>
        <strain evidence="3 4">TM18</strain>
    </source>
</reference>
<dbReference type="Gene3D" id="3.30.470.20">
    <property type="entry name" value="ATP-grasp fold, B domain"/>
    <property type="match status" value="1"/>
</dbReference>
<dbReference type="InterPro" id="IPR011761">
    <property type="entry name" value="ATP-grasp"/>
</dbReference>
<protein>
    <submittedName>
        <fullName evidence="3">Biotin carboxylase</fullName>
    </submittedName>
</protein>
<proteinExistence type="predicted"/>
<dbReference type="SUPFAM" id="SSF56059">
    <property type="entry name" value="Glutathione synthetase ATP-binding domain-like"/>
    <property type="match status" value="1"/>
</dbReference>
<evidence type="ECO:0000313" key="3">
    <source>
        <dbReference type="EMBL" id="PKQ82800.1"/>
    </source>
</evidence>
<dbReference type="RefSeq" id="WP_101323328.1">
    <property type="nucleotide sequence ID" value="NZ_NQMM01000006.1"/>
</dbReference>
<keyword evidence="4" id="KW-1185">Reference proteome</keyword>
<evidence type="ECO:0000256" key="1">
    <source>
        <dbReference type="PROSITE-ProRule" id="PRU00409"/>
    </source>
</evidence>
<dbReference type="PROSITE" id="PS50975">
    <property type="entry name" value="ATP_GRASP"/>
    <property type="match status" value="1"/>
</dbReference>
<dbReference type="EMBL" id="NQMM01000006">
    <property type="protein sequence ID" value="PKQ82800.1"/>
    <property type="molecule type" value="Genomic_DNA"/>
</dbReference>
<evidence type="ECO:0000313" key="4">
    <source>
        <dbReference type="Proteomes" id="UP000233467"/>
    </source>
</evidence>
<feature type="domain" description="ATP-grasp" evidence="2">
    <location>
        <begin position="115"/>
        <end position="306"/>
    </location>
</feature>
<dbReference type="GO" id="GO:0005524">
    <property type="term" value="F:ATP binding"/>
    <property type="evidence" value="ECO:0007669"/>
    <property type="project" value="UniProtKB-UniRule"/>
</dbReference>
<evidence type="ECO:0000259" key="2">
    <source>
        <dbReference type="PROSITE" id="PS50975"/>
    </source>
</evidence>
<dbReference type="Proteomes" id="UP000233467">
    <property type="component" value="Unassembled WGS sequence"/>
</dbReference>
<name>A0A2N3J8C4_AERSO</name>
<dbReference type="GO" id="GO:0046872">
    <property type="term" value="F:metal ion binding"/>
    <property type="evidence" value="ECO:0007669"/>
    <property type="project" value="InterPro"/>
</dbReference>
<gene>
    <name evidence="3" type="ORF">CJP16_01420</name>
</gene>
<organism evidence="3 4">
    <name type="scientific">Aeromonas sobria</name>
    <dbReference type="NCBI Taxonomy" id="646"/>
    <lineage>
        <taxon>Bacteria</taxon>
        <taxon>Pseudomonadati</taxon>
        <taxon>Pseudomonadota</taxon>
        <taxon>Gammaproteobacteria</taxon>
        <taxon>Aeromonadales</taxon>
        <taxon>Aeromonadaceae</taxon>
        <taxon>Aeromonas</taxon>
    </lineage>
</organism>
<comment type="caution">
    <text evidence="3">The sequence shown here is derived from an EMBL/GenBank/DDBJ whole genome shotgun (WGS) entry which is preliminary data.</text>
</comment>
<dbReference type="AlphaFoldDB" id="A0A2N3J8C4"/>
<sequence>MTPCYVIVGYNNVRIYDVVKLRQLAHGQFDCQLVLVVERASLQDWQAADLVIQADLGQDPALPQVCQALAEAAMTPIGILPFSDRGVPLGAMLAQHYLLPGSQPEAALAGLDKRRFRAMEAEVPAPDHYLPLTARAIDSLETLVATREEFGGKGFIKPVAEGNSRGCMAVHAHTDCAAVWAELAPYHASGIMMEPLIETAREFSWDYVAGCRWLTEKHTTQGEYRAEYQQIVPAQLTSEQTRWLNQAGGFMRQLLTKEWGAYHNELFLREQGASAVESNMRPAGMHIWDLAALSFDAFDPWQRWLHWASTGQTHTSLPRQLGYSGIRMLRPRQSGTLSRQADIPQLAQALGITLHQGSYSKASGERVSTRVTDNGGFMGQIVLHHADYSTLLAQLDALADAIETDTLIACDQPVVHC</sequence>
<keyword evidence="1" id="KW-0067">ATP-binding</keyword>
<accession>A0A2N3J8C4</accession>